<sequence length="356" mass="38679">MALEFGIFDSFDLARGGAGELLDDRLRFAREAERLGFARYHVTEHHGTPLSVCPSPNLFIAALSRLTSTMRLGTLVTVLPAYEPFRLAEEIATLDQLTHGRLDFGVGSGISPFELGILGVRADQARDLYQETLGAVTNALRTGRMTHQGELLRDYDAALSVLPVQRPYPQLWYASGSAATAAWAAGNGVNFVTRWENGAVAEVGTTFWTAWEKHRGDTDRLNPVPAWPRFGISGPVVVASSQAEAEDVFGRANALHEERLLRLWHEHDDHRIDGVFSAESVLAKGNGIIGTADSVRDEIVAQVEASGVNYLELKIIFGDLAFDAAVTTARTIIEHVAPAARAAADRAARRLGLPVD</sequence>
<comment type="caution">
    <text evidence="4">The sequence shown here is derived from an EMBL/GenBank/DDBJ whole genome shotgun (WGS) entry which is preliminary data.</text>
</comment>
<dbReference type="Proteomes" id="UP001597417">
    <property type="component" value="Unassembled WGS sequence"/>
</dbReference>
<evidence type="ECO:0000256" key="2">
    <source>
        <dbReference type="ARBA" id="ARBA00023033"/>
    </source>
</evidence>
<dbReference type="EMBL" id="JBHUKR010000006">
    <property type="protein sequence ID" value="MFD2416414.1"/>
    <property type="molecule type" value="Genomic_DNA"/>
</dbReference>
<dbReference type="GO" id="GO:0016491">
    <property type="term" value="F:oxidoreductase activity"/>
    <property type="evidence" value="ECO:0007669"/>
    <property type="project" value="UniProtKB-KW"/>
</dbReference>
<evidence type="ECO:0000313" key="4">
    <source>
        <dbReference type="EMBL" id="MFD2416414.1"/>
    </source>
</evidence>
<keyword evidence="2" id="KW-0503">Monooxygenase</keyword>
<dbReference type="InterPro" id="IPR050766">
    <property type="entry name" value="Bact_Lucif_Oxidored"/>
</dbReference>
<reference evidence="5" key="1">
    <citation type="journal article" date="2019" name="Int. J. Syst. Evol. Microbiol.">
        <title>The Global Catalogue of Microorganisms (GCM) 10K type strain sequencing project: providing services to taxonomists for standard genome sequencing and annotation.</title>
        <authorList>
            <consortium name="The Broad Institute Genomics Platform"/>
            <consortium name="The Broad Institute Genome Sequencing Center for Infectious Disease"/>
            <person name="Wu L."/>
            <person name="Ma J."/>
        </authorList>
    </citation>
    <scope>NUCLEOTIDE SEQUENCE [LARGE SCALE GENOMIC DNA]</scope>
    <source>
        <strain evidence="5">CGMCC 4.7645</strain>
    </source>
</reference>
<evidence type="ECO:0000259" key="3">
    <source>
        <dbReference type="Pfam" id="PF00296"/>
    </source>
</evidence>
<dbReference type="RefSeq" id="WP_378263178.1">
    <property type="nucleotide sequence ID" value="NZ_JBHUKR010000006.1"/>
</dbReference>
<accession>A0ABW5FQC3</accession>
<protein>
    <submittedName>
        <fullName evidence="4">LLM class flavin-dependent oxidoreductase</fullName>
        <ecNumber evidence="4">1.-.-.-</ecNumber>
    </submittedName>
</protein>
<dbReference type="Gene3D" id="3.20.20.30">
    <property type="entry name" value="Luciferase-like domain"/>
    <property type="match status" value="1"/>
</dbReference>
<evidence type="ECO:0000256" key="1">
    <source>
        <dbReference type="ARBA" id="ARBA00023002"/>
    </source>
</evidence>
<dbReference type="PANTHER" id="PTHR30137:SF8">
    <property type="entry name" value="BLR5498 PROTEIN"/>
    <property type="match status" value="1"/>
</dbReference>
<dbReference type="SUPFAM" id="SSF51679">
    <property type="entry name" value="Bacterial luciferase-like"/>
    <property type="match status" value="1"/>
</dbReference>
<proteinExistence type="predicted"/>
<gene>
    <name evidence="4" type="ORF">ACFSXZ_08730</name>
</gene>
<dbReference type="EC" id="1.-.-.-" evidence="4"/>
<feature type="domain" description="Luciferase-like" evidence="3">
    <location>
        <begin position="4"/>
        <end position="308"/>
    </location>
</feature>
<name>A0ABW5FQC3_9PSEU</name>
<dbReference type="InterPro" id="IPR011251">
    <property type="entry name" value="Luciferase-like_dom"/>
</dbReference>
<evidence type="ECO:0000313" key="5">
    <source>
        <dbReference type="Proteomes" id="UP001597417"/>
    </source>
</evidence>
<dbReference type="PANTHER" id="PTHR30137">
    <property type="entry name" value="LUCIFERASE-LIKE MONOOXYGENASE"/>
    <property type="match status" value="1"/>
</dbReference>
<keyword evidence="5" id="KW-1185">Reference proteome</keyword>
<keyword evidence="1 4" id="KW-0560">Oxidoreductase</keyword>
<organism evidence="4 5">
    <name type="scientific">Amycolatopsis pigmentata</name>
    <dbReference type="NCBI Taxonomy" id="450801"/>
    <lineage>
        <taxon>Bacteria</taxon>
        <taxon>Bacillati</taxon>
        <taxon>Actinomycetota</taxon>
        <taxon>Actinomycetes</taxon>
        <taxon>Pseudonocardiales</taxon>
        <taxon>Pseudonocardiaceae</taxon>
        <taxon>Amycolatopsis</taxon>
    </lineage>
</organism>
<dbReference type="InterPro" id="IPR036661">
    <property type="entry name" value="Luciferase-like_sf"/>
</dbReference>
<dbReference type="Pfam" id="PF00296">
    <property type="entry name" value="Bac_luciferase"/>
    <property type="match status" value="1"/>
</dbReference>